<evidence type="ECO:0000256" key="1">
    <source>
        <dbReference type="SAM" id="MobiDB-lite"/>
    </source>
</evidence>
<evidence type="ECO:0000313" key="3">
    <source>
        <dbReference type="Proteomes" id="UP000006729"/>
    </source>
</evidence>
<protein>
    <submittedName>
        <fullName evidence="2">Uncharacterized protein</fullName>
    </submittedName>
</protein>
<dbReference type="AlphaFoldDB" id="A0A2K1XJI1"/>
<sequence length="173" mass="19183">MESVCPLTRREVGGRLRETRLWVAAATAGGRSWRQRRCDEETLLLLWCLLELELERSGRSCYRCGFLQVWPAVVDGDELPLRGGEGSVSWAQGATACLWAQPPLGGATGSAGGRRRCFTERGRRCWKKKKPEGKGEWPVSVFGGEDDGEENGAGLREEEDAGTGWRGRRKMKA</sequence>
<accession>A0A2K1XJI1</accession>
<name>A0A2K1XJI1_POPTR</name>
<gene>
    <name evidence="2" type="ORF">POPTR_015G074800</name>
</gene>
<keyword evidence="3" id="KW-1185">Reference proteome</keyword>
<feature type="region of interest" description="Disordered" evidence="1">
    <location>
        <begin position="128"/>
        <end position="173"/>
    </location>
</feature>
<reference evidence="2 3" key="1">
    <citation type="journal article" date="2006" name="Science">
        <title>The genome of black cottonwood, Populus trichocarpa (Torr. &amp; Gray).</title>
        <authorList>
            <person name="Tuskan G.A."/>
            <person name="Difazio S."/>
            <person name="Jansson S."/>
            <person name="Bohlmann J."/>
            <person name="Grigoriev I."/>
            <person name="Hellsten U."/>
            <person name="Putnam N."/>
            <person name="Ralph S."/>
            <person name="Rombauts S."/>
            <person name="Salamov A."/>
            <person name="Schein J."/>
            <person name="Sterck L."/>
            <person name="Aerts A."/>
            <person name="Bhalerao R.R."/>
            <person name="Bhalerao R.P."/>
            <person name="Blaudez D."/>
            <person name="Boerjan W."/>
            <person name="Brun A."/>
            <person name="Brunner A."/>
            <person name="Busov V."/>
            <person name="Campbell M."/>
            <person name="Carlson J."/>
            <person name="Chalot M."/>
            <person name="Chapman J."/>
            <person name="Chen G.L."/>
            <person name="Cooper D."/>
            <person name="Coutinho P.M."/>
            <person name="Couturier J."/>
            <person name="Covert S."/>
            <person name="Cronk Q."/>
            <person name="Cunningham R."/>
            <person name="Davis J."/>
            <person name="Degroeve S."/>
            <person name="Dejardin A."/>
            <person name="Depamphilis C."/>
            <person name="Detter J."/>
            <person name="Dirks B."/>
            <person name="Dubchak I."/>
            <person name="Duplessis S."/>
            <person name="Ehlting J."/>
            <person name="Ellis B."/>
            <person name="Gendler K."/>
            <person name="Goodstein D."/>
            <person name="Gribskov M."/>
            <person name="Grimwood J."/>
            <person name="Groover A."/>
            <person name="Gunter L."/>
            <person name="Hamberger B."/>
            <person name="Heinze B."/>
            <person name="Helariutta Y."/>
            <person name="Henrissat B."/>
            <person name="Holligan D."/>
            <person name="Holt R."/>
            <person name="Huang W."/>
            <person name="Islam-Faridi N."/>
            <person name="Jones S."/>
            <person name="Jones-Rhoades M."/>
            <person name="Jorgensen R."/>
            <person name="Joshi C."/>
            <person name="Kangasjarvi J."/>
            <person name="Karlsson J."/>
            <person name="Kelleher C."/>
            <person name="Kirkpatrick R."/>
            <person name="Kirst M."/>
            <person name="Kohler A."/>
            <person name="Kalluri U."/>
            <person name="Larimer F."/>
            <person name="Leebens-Mack J."/>
            <person name="Leple J.C."/>
            <person name="Locascio P."/>
            <person name="Lou Y."/>
            <person name="Lucas S."/>
            <person name="Martin F."/>
            <person name="Montanini B."/>
            <person name="Napoli C."/>
            <person name="Nelson D.R."/>
            <person name="Nelson C."/>
            <person name="Nieminen K."/>
            <person name="Nilsson O."/>
            <person name="Pereda V."/>
            <person name="Peter G."/>
            <person name="Philippe R."/>
            <person name="Pilate G."/>
            <person name="Poliakov A."/>
            <person name="Razumovskaya J."/>
            <person name="Richardson P."/>
            <person name="Rinaldi C."/>
            <person name="Ritland K."/>
            <person name="Rouze P."/>
            <person name="Ryaboy D."/>
            <person name="Schmutz J."/>
            <person name="Schrader J."/>
            <person name="Segerman B."/>
            <person name="Shin H."/>
            <person name="Siddiqui A."/>
            <person name="Sterky F."/>
            <person name="Terry A."/>
            <person name="Tsai C.J."/>
            <person name="Uberbacher E."/>
            <person name="Unneberg P."/>
            <person name="Vahala J."/>
            <person name="Wall K."/>
            <person name="Wessler S."/>
            <person name="Yang G."/>
            <person name="Yin T."/>
            <person name="Douglas C."/>
            <person name="Marra M."/>
            <person name="Sandberg G."/>
            <person name="Van de Peer Y."/>
            <person name="Rokhsar D."/>
        </authorList>
    </citation>
    <scope>NUCLEOTIDE SEQUENCE [LARGE SCALE GENOMIC DNA]</scope>
    <source>
        <strain evidence="3">cv. Nisqually</strain>
    </source>
</reference>
<evidence type="ECO:0000313" key="2">
    <source>
        <dbReference type="EMBL" id="PNT00937.1"/>
    </source>
</evidence>
<proteinExistence type="predicted"/>
<dbReference type="Proteomes" id="UP000006729">
    <property type="component" value="Chromosome 15"/>
</dbReference>
<organism evidence="2 3">
    <name type="scientific">Populus trichocarpa</name>
    <name type="common">Western balsam poplar</name>
    <name type="synonym">Populus balsamifera subsp. trichocarpa</name>
    <dbReference type="NCBI Taxonomy" id="3694"/>
    <lineage>
        <taxon>Eukaryota</taxon>
        <taxon>Viridiplantae</taxon>
        <taxon>Streptophyta</taxon>
        <taxon>Embryophyta</taxon>
        <taxon>Tracheophyta</taxon>
        <taxon>Spermatophyta</taxon>
        <taxon>Magnoliopsida</taxon>
        <taxon>eudicotyledons</taxon>
        <taxon>Gunneridae</taxon>
        <taxon>Pentapetalae</taxon>
        <taxon>rosids</taxon>
        <taxon>fabids</taxon>
        <taxon>Malpighiales</taxon>
        <taxon>Salicaceae</taxon>
        <taxon>Saliceae</taxon>
        <taxon>Populus</taxon>
    </lineage>
</organism>
<dbReference type="EMBL" id="CM009304">
    <property type="protein sequence ID" value="PNT00937.1"/>
    <property type="molecule type" value="Genomic_DNA"/>
</dbReference>
<dbReference type="InParanoid" id="A0A2K1XJI1"/>